<name>A0A4R6GRD6_9BACT</name>
<feature type="signal peptide" evidence="1">
    <location>
        <begin position="1"/>
        <end position="25"/>
    </location>
</feature>
<evidence type="ECO:0000313" key="3">
    <source>
        <dbReference type="Proteomes" id="UP000294848"/>
    </source>
</evidence>
<protein>
    <recommendedName>
        <fullName evidence="4">Lipoprotein</fullName>
    </recommendedName>
</protein>
<evidence type="ECO:0000256" key="1">
    <source>
        <dbReference type="SAM" id="SignalP"/>
    </source>
</evidence>
<evidence type="ECO:0008006" key="4">
    <source>
        <dbReference type="Google" id="ProtNLM"/>
    </source>
</evidence>
<keyword evidence="1" id="KW-0732">Signal</keyword>
<dbReference type="EMBL" id="SNWI01000010">
    <property type="protein sequence ID" value="TDN97144.1"/>
    <property type="molecule type" value="Genomic_DNA"/>
</dbReference>
<organism evidence="2 3">
    <name type="scientific">Sunxiuqinia elliptica</name>
    <dbReference type="NCBI Taxonomy" id="655355"/>
    <lineage>
        <taxon>Bacteria</taxon>
        <taxon>Pseudomonadati</taxon>
        <taxon>Bacteroidota</taxon>
        <taxon>Bacteroidia</taxon>
        <taxon>Marinilabiliales</taxon>
        <taxon>Prolixibacteraceae</taxon>
        <taxon>Sunxiuqinia</taxon>
    </lineage>
</organism>
<evidence type="ECO:0000313" key="2">
    <source>
        <dbReference type="EMBL" id="TDN97144.1"/>
    </source>
</evidence>
<reference evidence="2 3" key="1">
    <citation type="submission" date="2019-03" db="EMBL/GenBank/DDBJ databases">
        <title>Freshwater and sediment microbial communities from various areas in North America, analyzing microbe dynamics in response to fracking.</title>
        <authorList>
            <person name="Lamendella R."/>
        </authorList>
    </citation>
    <scope>NUCLEOTIDE SEQUENCE [LARGE SCALE GENOMIC DNA]</scope>
    <source>
        <strain evidence="2 3">114D</strain>
    </source>
</reference>
<comment type="caution">
    <text evidence="2">The sequence shown here is derived from an EMBL/GenBank/DDBJ whole genome shotgun (WGS) entry which is preliminary data.</text>
</comment>
<dbReference type="Proteomes" id="UP000294848">
    <property type="component" value="Unassembled WGS sequence"/>
</dbReference>
<accession>A0A4R6GRD6</accession>
<dbReference type="PROSITE" id="PS51257">
    <property type="entry name" value="PROKAR_LIPOPROTEIN"/>
    <property type="match status" value="1"/>
</dbReference>
<dbReference type="AlphaFoldDB" id="A0A4R6GRD6"/>
<proteinExistence type="predicted"/>
<feature type="chain" id="PRO_5020462281" description="Lipoprotein" evidence="1">
    <location>
        <begin position="26"/>
        <end position="276"/>
    </location>
</feature>
<dbReference type="RefSeq" id="WP_133466456.1">
    <property type="nucleotide sequence ID" value="NZ_SNWI01000010.1"/>
</dbReference>
<gene>
    <name evidence="2" type="ORF">DET52_11061</name>
</gene>
<dbReference type="OrthoDB" id="1116284at2"/>
<sequence length="276" mass="31218">MRKTSTYKLVSLAVLLALFAGTISSCTGNKKEKKSDPKVVEEAIKEEIEEYSYPIVSAFEVTNMLNEIEASYIVGITNDAEKAGSYFSEKDRAVNLGIYTADLAYATTYNQKADVQSYFAATETLVRELDLTSAFDEELPEKIEANLDNKDALVDIITEMFQNAYTYLNQQGRTEVSYLVLSGTVIEGLYLTTHISENTFQNPKLIEAILFQKEPLMKLESMMAEYKDSELLKDVYVDIVEINEIYAMEEGTTSMTKDQVEKLTDLLTKMRSNFTR</sequence>